<proteinExistence type="predicted"/>
<evidence type="ECO:0000313" key="3">
    <source>
        <dbReference type="Proteomes" id="UP000887013"/>
    </source>
</evidence>
<dbReference type="AlphaFoldDB" id="A0A8X6QXA2"/>
<feature type="compositionally biased region" description="Polar residues" evidence="1">
    <location>
        <begin position="46"/>
        <end position="79"/>
    </location>
</feature>
<protein>
    <submittedName>
        <fullName evidence="2">Uncharacterized protein</fullName>
    </submittedName>
</protein>
<accession>A0A8X6QXA2</accession>
<dbReference type="Proteomes" id="UP000887013">
    <property type="component" value="Unassembled WGS sequence"/>
</dbReference>
<evidence type="ECO:0000256" key="1">
    <source>
        <dbReference type="SAM" id="MobiDB-lite"/>
    </source>
</evidence>
<organism evidence="2 3">
    <name type="scientific">Nephila pilipes</name>
    <name type="common">Giant wood spider</name>
    <name type="synonym">Nephila maculata</name>
    <dbReference type="NCBI Taxonomy" id="299642"/>
    <lineage>
        <taxon>Eukaryota</taxon>
        <taxon>Metazoa</taxon>
        <taxon>Ecdysozoa</taxon>
        <taxon>Arthropoda</taxon>
        <taxon>Chelicerata</taxon>
        <taxon>Arachnida</taxon>
        <taxon>Araneae</taxon>
        <taxon>Araneomorphae</taxon>
        <taxon>Entelegynae</taxon>
        <taxon>Araneoidea</taxon>
        <taxon>Nephilidae</taxon>
        <taxon>Nephila</taxon>
    </lineage>
</organism>
<dbReference type="EMBL" id="BMAW01035861">
    <property type="protein sequence ID" value="GFU41501.1"/>
    <property type="molecule type" value="Genomic_DNA"/>
</dbReference>
<keyword evidence="3" id="KW-1185">Reference proteome</keyword>
<comment type="caution">
    <text evidence="2">The sequence shown here is derived from an EMBL/GenBank/DDBJ whole genome shotgun (WGS) entry which is preliminary data.</text>
</comment>
<evidence type="ECO:0000313" key="2">
    <source>
        <dbReference type="EMBL" id="GFU41501.1"/>
    </source>
</evidence>
<name>A0A8X6QXA2_NEPPI</name>
<sequence>MASLDTEKNMEVSKILSRILLSPCITVDSPVASAKKSASRKPRAPPQSSSQTQTGRTLWSPAQPNRQAQPSTCDYSIPPTSSFMDTPPCPLLNWNVRLTCPWRILI</sequence>
<gene>
    <name evidence="2" type="ORF">NPIL_690471</name>
</gene>
<feature type="region of interest" description="Disordered" evidence="1">
    <location>
        <begin position="32"/>
        <end position="79"/>
    </location>
</feature>
<reference evidence="2" key="1">
    <citation type="submission" date="2020-08" db="EMBL/GenBank/DDBJ databases">
        <title>Multicomponent nature underlies the extraordinary mechanical properties of spider dragline silk.</title>
        <authorList>
            <person name="Kono N."/>
            <person name="Nakamura H."/>
            <person name="Mori M."/>
            <person name="Yoshida Y."/>
            <person name="Ohtoshi R."/>
            <person name="Malay A.D."/>
            <person name="Moran D.A.P."/>
            <person name="Tomita M."/>
            <person name="Numata K."/>
            <person name="Arakawa K."/>
        </authorList>
    </citation>
    <scope>NUCLEOTIDE SEQUENCE</scope>
</reference>